<comment type="caution">
    <text evidence="1">The sequence shown here is derived from an EMBL/GenBank/DDBJ whole genome shotgun (WGS) entry which is preliminary data.</text>
</comment>
<dbReference type="EMBL" id="JAHRHJ020000007">
    <property type="protein sequence ID" value="KAH9309380.1"/>
    <property type="molecule type" value="Genomic_DNA"/>
</dbReference>
<feature type="non-terminal residue" evidence="1">
    <location>
        <position position="60"/>
    </location>
</feature>
<sequence length="60" mass="6551">MSGSEFRVGTMVLKWDARAAKPGNHKSSTPYGQGPFKISTCKQHNAFKLETMEGDPLAIP</sequence>
<name>A0AA38L5K7_TAXCH</name>
<reference evidence="1 2" key="1">
    <citation type="journal article" date="2021" name="Nat. Plants">
        <title>The Taxus genome provides insights into paclitaxel biosynthesis.</title>
        <authorList>
            <person name="Xiong X."/>
            <person name="Gou J."/>
            <person name="Liao Q."/>
            <person name="Li Y."/>
            <person name="Zhou Q."/>
            <person name="Bi G."/>
            <person name="Li C."/>
            <person name="Du R."/>
            <person name="Wang X."/>
            <person name="Sun T."/>
            <person name="Guo L."/>
            <person name="Liang H."/>
            <person name="Lu P."/>
            <person name="Wu Y."/>
            <person name="Zhang Z."/>
            <person name="Ro D.K."/>
            <person name="Shang Y."/>
            <person name="Huang S."/>
            <person name="Yan J."/>
        </authorList>
    </citation>
    <scope>NUCLEOTIDE SEQUENCE [LARGE SCALE GENOMIC DNA]</scope>
    <source>
        <strain evidence="1">Ta-2019</strain>
    </source>
</reference>
<evidence type="ECO:0000313" key="1">
    <source>
        <dbReference type="EMBL" id="KAH9309380.1"/>
    </source>
</evidence>
<dbReference type="AlphaFoldDB" id="A0AA38L5K7"/>
<proteinExistence type="predicted"/>
<dbReference type="Proteomes" id="UP000824469">
    <property type="component" value="Unassembled WGS sequence"/>
</dbReference>
<protein>
    <submittedName>
        <fullName evidence="1">Uncharacterized protein</fullName>
    </submittedName>
</protein>
<organism evidence="1 2">
    <name type="scientific">Taxus chinensis</name>
    <name type="common">Chinese yew</name>
    <name type="synonym">Taxus wallichiana var. chinensis</name>
    <dbReference type="NCBI Taxonomy" id="29808"/>
    <lineage>
        <taxon>Eukaryota</taxon>
        <taxon>Viridiplantae</taxon>
        <taxon>Streptophyta</taxon>
        <taxon>Embryophyta</taxon>
        <taxon>Tracheophyta</taxon>
        <taxon>Spermatophyta</taxon>
        <taxon>Pinopsida</taxon>
        <taxon>Pinidae</taxon>
        <taxon>Conifers II</taxon>
        <taxon>Cupressales</taxon>
        <taxon>Taxaceae</taxon>
        <taxon>Taxus</taxon>
    </lineage>
</organism>
<accession>A0AA38L5K7</accession>
<evidence type="ECO:0000313" key="2">
    <source>
        <dbReference type="Proteomes" id="UP000824469"/>
    </source>
</evidence>
<keyword evidence="2" id="KW-1185">Reference proteome</keyword>
<gene>
    <name evidence="1" type="ORF">KI387_037291</name>
</gene>